<feature type="transmembrane region" description="Helical" evidence="1">
    <location>
        <begin position="206"/>
        <end position="226"/>
    </location>
</feature>
<feature type="transmembrane region" description="Helical" evidence="1">
    <location>
        <begin position="113"/>
        <end position="134"/>
    </location>
</feature>
<feature type="transmembrane region" description="Helical" evidence="1">
    <location>
        <begin position="141"/>
        <end position="165"/>
    </location>
</feature>
<dbReference type="RefSeq" id="WP_084661278.1">
    <property type="nucleotide sequence ID" value="NZ_FWWY01000001.1"/>
</dbReference>
<keyword evidence="3" id="KW-1185">Reference proteome</keyword>
<protein>
    <submittedName>
        <fullName evidence="2">Uncharacterized protein</fullName>
    </submittedName>
</protein>
<gene>
    <name evidence="2" type="ORF">SAMN00768000_1707</name>
</gene>
<accession>A0A1W1WFP7</accession>
<sequence length="354" mass="39838">MGSFLPPSHEQQLFYGLFFLIATIVLITLVVRWLSRKGQHLPPVPYPHSFLHAYEWLARALGSLWLLDGFLQAQPSMITRFIGGVLAPLISGQPWPLNIIIKWSMTLWSLNPVLWNEFATWIQIGIGLTILLGGHSKYRRLGLWISVFWGLAVWIGGEALGGIFVGGSVLEGAPGSVLLYVLAAIFLLVPEQFWHSPRPIKMLQRFMAGLWFFVALLQALPSSGWWNRGGLSSYILSMAEMPQPHIFSLPLYAWAHSLGQYPLLWNTALVLTFFLLGFLWTFSPRSPLTWWLSLTVTFSTWWFGQDFGILGGMGTDPNSGAIILVALITYAQLLKLPLWHRIVERDTHVTKSAG</sequence>
<feature type="transmembrane region" description="Helical" evidence="1">
    <location>
        <begin position="177"/>
        <end position="194"/>
    </location>
</feature>
<proteinExistence type="predicted"/>
<dbReference type="STRING" id="28034.BFX07_00885"/>
<dbReference type="OrthoDB" id="5190419at2"/>
<reference evidence="3" key="1">
    <citation type="submission" date="2017-04" db="EMBL/GenBank/DDBJ databases">
        <authorList>
            <person name="Varghese N."/>
            <person name="Submissions S."/>
        </authorList>
    </citation>
    <scope>NUCLEOTIDE SEQUENCE [LARGE SCALE GENOMIC DNA]</scope>
    <source>
        <strain evidence="3">DSM 9293</strain>
    </source>
</reference>
<dbReference type="EMBL" id="FWWY01000001">
    <property type="protein sequence ID" value="SMC04533.1"/>
    <property type="molecule type" value="Genomic_DNA"/>
</dbReference>
<feature type="transmembrane region" description="Helical" evidence="1">
    <location>
        <begin position="263"/>
        <end position="281"/>
    </location>
</feature>
<keyword evidence="1" id="KW-1133">Transmembrane helix</keyword>
<name>A0A1W1WFP7_SULTA</name>
<organism evidence="2 3">
    <name type="scientific">Sulfobacillus thermosulfidooxidans (strain DSM 9293 / VKM B-1269 / AT-1)</name>
    <dbReference type="NCBI Taxonomy" id="929705"/>
    <lineage>
        <taxon>Bacteria</taxon>
        <taxon>Bacillati</taxon>
        <taxon>Bacillota</taxon>
        <taxon>Clostridia</taxon>
        <taxon>Eubacteriales</taxon>
        <taxon>Clostridiales Family XVII. Incertae Sedis</taxon>
        <taxon>Sulfobacillus</taxon>
    </lineage>
</organism>
<dbReference type="AlphaFoldDB" id="A0A1W1WFP7"/>
<feature type="transmembrane region" description="Helical" evidence="1">
    <location>
        <begin position="319"/>
        <end position="338"/>
    </location>
</feature>
<evidence type="ECO:0000256" key="1">
    <source>
        <dbReference type="SAM" id="Phobius"/>
    </source>
</evidence>
<feature type="transmembrane region" description="Helical" evidence="1">
    <location>
        <begin position="288"/>
        <end position="304"/>
    </location>
</feature>
<feature type="transmembrane region" description="Helical" evidence="1">
    <location>
        <begin position="12"/>
        <end position="34"/>
    </location>
</feature>
<evidence type="ECO:0000313" key="3">
    <source>
        <dbReference type="Proteomes" id="UP000192660"/>
    </source>
</evidence>
<dbReference type="Proteomes" id="UP000192660">
    <property type="component" value="Unassembled WGS sequence"/>
</dbReference>
<keyword evidence="1" id="KW-0472">Membrane</keyword>
<evidence type="ECO:0000313" key="2">
    <source>
        <dbReference type="EMBL" id="SMC04533.1"/>
    </source>
</evidence>
<keyword evidence="1" id="KW-0812">Transmembrane</keyword>